<keyword evidence="1" id="KW-0150">Chloroplast</keyword>
<feature type="compositionally biased region" description="Basic and acidic residues" evidence="2">
    <location>
        <begin position="235"/>
        <end position="248"/>
    </location>
</feature>
<gene>
    <name evidence="3" type="ORF">KP509_04G052700</name>
</gene>
<dbReference type="CDD" id="cd19490">
    <property type="entry name" value="XRCC2"/>
    <property type="match status" value="1"/>
</dbReference>
<organism evidence="3 4">
    <name type="scientific">Ceratopteris richardii</name>
    <name type="common">Triangle waterfern</name>
    <dbReference type="NCBI Taxonomy" id="49495"/>
    <lineage>
        <taxon>Eukaryota</taxon>
        <taxon>Viridiplantae</taxon>
        <taxon>Streptophyta</taxon>
        <taxon>Embryophyta</taxon>
        <taxon>Tracheophyta</taxon>
        <taxon>Polypodiopsida</taxon>
        <taxon>Polypodiidae</taxon>
        <taxon>Polypodiales</taxon>
        <taxon>Pteridineae</taxon>
        <taxon>Pteridaceae</taxon>
        <taxon>Parkerioideae</taxon>
        <taxon>Ceratopteris</taxon>
    </lineage>
</organism>
<dbReference type="PANTHER" id="PTHR46644:SF2">
    <property type="entry name" value="DNA REPAIR PROTEIN XRCC2"/>
    <property type="match status" value="1"/>
</dbReference>
<keyword evidence="1" id="KW-0934">Plastid</keyword>
<protein>
    <recommendedName>
        <fullName evidence="5">DNA repair protein XRCC2 homolog</fullName>
    </recommendedName>
</protein>
<proteinExistence type="predicted"/>
<dbReference type="Proteomes" id="UP000825935">
    <property type="component" value="Chromosome 4"/>
</dbReference>
<accession>A0A8T2UVG2</accession>
<dbReference type="InterPro" id="IPR030547">
    <property type="entry name" value="XRCC2"/>
</dbReference>
<evidence type="ECO:0000256" key="1">
    <source>
        <dbReference type="ARBA" id="ARBA00022528"/>
    </source>
</evidence>
<sequence length="326" mass="36329">MEWLAVDESAKSLLTRVLSRRTPPFTSLPPLHRFPLHAGHVLEIAGPSNSGKSALLLQAAISCILPKKSDGISYGGSEGSVMMLDLDCRFDMLQFVEALQLQINETFERQKGPSSSSTTSECDRIFESCLKRFFYIPCRNSFQFLAVLKTLHAKIKRLNEMGMRPQLLMIDSINAFYWIDRSLSSAISVPPGVGRTVLSLQVVSEAVVRELSHILESHPMLVLSTKSLSQSLSSMDRKHTDGSEDHTFSKKGSTSSEGMKGRNVLRDLMPAVWKGFVSHRLLLQGPFEQGPGNALENQFFTAEWQTPQLDHVDKFIIHKRGVGLVN</sequence>
<reference evidence="3" key="1">
    <citation type="submission" date="2021-08" db="EMBL/GenBank/DDBJ databases">
        <title>WGS assembly of Ceratopteris richardii.</title>
        <authorList>
            <person name="Marchant D.B."/>
            <person name="Chen G."/>
            <person name="Jenkins J."/>
            <person name="Shu S."/>
            <person name="Leebens-Mack J."/>
            <person name="Grimwood J."/>
            <person name="Schmutz J."/>
            <person name="Soltis P."/>
            <person name="Soltis D."/>
            <person name="Chen Z.-H."/>
        </authorList>
    </citation>
    <scope>NUCLEOTIDE SEQUENCE</scope>
    <source>
        <strain evidence="3">Whitten #5841</strain>
        <tissue evidence="3">Leaf</tissue>
    </source>
</reference>
<evidence type="ECO:0000313" key="3">
    <source>
        <dbReference type="EMBL" id="KAH7439262.1"/>
    </source>
</evidence>
<evidence type="ECO:0000256" key="2">
    <source>
        <dbReference type="SAM" id="MobiDB-lite"/>
    </source>
</evidence>
<dbReference type="EMBL" id="CM035409">
    <property type="protein sequence ID" value="KAH7439262.1"/>
    <property type="molecule type" value="Genomic_DNA"/>
</dbReference>
<dbReference type="InterPro" id="IPR027417">
    <property type="entry name" value="P-loop_NTPase"/>
</dbReference>
<dbReference type="GO" id="GO:0000724">
    <property type="term" value="P:double-strand break repair via homologous recombination"/>
    <property type="evidence" value="ECO:0007669"/>
    <property type="project" value="InterPro"/>
</dbReference>
<dbReference type="GO" id="GO:0005657">
    <property type="term" value="C:replication fork"/>
    <property type="evidence" value="ECO:0007669"/>
    <property type="project" value="InterPro"/>
</dbReference>
<dbReference type="Gene3D" id="3.40.50.300">
    <property type="entry name" value="P-loop containing nucleotide triphosphate hydrolases"/>
    <property type="match status" value="1"/>
</dbReference>
<dbReference type="AlphaFoldDB" id="A0A8T2UVG2"/>
<feature type="region of interest" description="Disordered" evidence="2">
    <location>
        <begin position="233"/>
        <end position="260"/>
    </location>
</feature>
<dbReference type="OMA" id="THRIFFS"/>
<evidence type="ECO:0008006" key="5">
    <source>
        <dbReference type="Google" id="ProtNLM"/>
    </source>
</evidence>
<dbReference type="GO" id="GO:0033063">
    <property type="term" value="C:Rad51B-Rad51C-Rad51D-XRCC2 complex"/>
    <property type="evidence" value="ECO:0007669"/>
    <property type="project" value="InterPro"/>
</dbReference>
<dbReference type="PANTHER" id="PTHR46644">
    <property type="entry name" value="DNA REPAIR PROTEIN XRCC2"/>
    <property type="match status" value="1"/>
</dbReference>
<evidence type="ECO:0000313" key="4">
    <source>
        <dbReference type="Proteomes" id="UP000825935"/>
    </source>
</evidence>
<dbReference type="SUPFAM" id="SSF52540">
    <property type="entry name" value="P-loop containing nucleoside triphosphate hydrolases"/>
    <property type="match status" value="1"/>
</dbReference>
<keyword evidence="4" id="KW-1185">Reference proteome</keyword>
<name>A0A8T2UVG2_CERRI</name>
<dbReference type="OrthoDB" id="420422at2759"/>
<comment type="caution">
    <text evidence="3">The sequence shown here is derived from an EMBL/GenBank/DDBJ whole genome shotgun (WGS) entry which is preliminary data.</text>
</comment>